<dbReference type="AlphaFoldDB" id="A0A1W1WTD5"/>
<dbReference type="EMBL" id="FWWZ01000001">
    <property type="protein sequence ID" value="SMC09003.1"/>
    <property type="molecule type" value="Genomic_DNA"/>
</dbReference>
<evidence type="ECO:0000256" key="6">
    <source>
        <dbReference type="SAM" id="Phobius"/>
    </source>
</evidence>
<dbReference type="RefSeq" id="WP_084275257.1">
    <property type="nucleotide sequence ID" value="NZ_AP026671.1"/>
</dbReference>
<dbReference type="PIRSF" id="PIRSF035875">
    <property type="entry name" value="RNase_BN"/>
    <property type="match status" value="1"/>
</dbReference>
<evidence type="ECO:0000313" key="7">
    <source>
        <dbReference type="EMBL" id="SMC09003.1"/>
    </source>
</evidence>
<keyword evidence="2" id="KW-1003">Cell membrane</keyword>
<evidence type="ECO:0000256" key="1">
    <source>
        <dbReference type="ARBA" id="ARBA00004651"/>
    </source>
</evidence>
<keyword evidence="8" id="KW-1185">Reference proteome</keyword>
<name>A0A1W1WTD5_9BACT</name>
<keyword evidence="3 6" id="KW-0812">Transmembrane</keyword>
<proteinExistence type="predicted"/>
<comment type="subcellular location">
    <subcellularLocation>
        <location evidence="1">Cell membrane</location>
        <topology evidence="1">Multi-pass membrane protein</topology>
    </subcellularLocation>
</comment>
<sequence>MIQKSKKFFQSLYDPDITMYASSLSFHTIFSIIPLLLVSFSIFIRLPSFEKHYGKIKEFIFSSLIPTQQEAITQHIDTFLQNSSKLGFIGFVFILFASIMFFQNYEYIVNKIFKSKPRGFWSSLTIYWTLMTLAPIGLALSFFLSSKLQALLNSTSYTSWIDFLTIFPYLIIWIIFFLTYKISSTALISFKAAFVSSFIASLIWDISKNLFVYYVIHNKTYATIYGSFSAILFFFLWIYISWIIFLYGLKLCYLINKNQPHNQSSSPDKCTPIN</sequence>
<feature type="transmembrane region" description="Helical" evidence="6">
    <location>
        <begin position="126"/>
        <end position="145"/>
    </location>
</feature>
<dbReference type="OrthoDB" id="5372455at2"/>
<evidence type="ECO:0000256" key="4">
    <source>
        <dbReference type="ARBA" id="ARBA00022989"/>
    </source>
</evidence>
<gene>
    <name evidence="7" type="ORF">SAMN05660197_0796</name>
</gene>
<feature type="transmembrane region" description="Helical" evidence="6">
    <location>
        <begin position="20"/>
        <end position="44"/>
    </location>
</feature>
<reference evidence="8" key="1">
    <citation type="submission" date="2017-04" db="EMBL/GenBank/DDBJ databases">
        <authorList>
            <person name="Varghese N."/>
            <person name="Submissions S."/>
        </authorList>
    </citation>
    <scope>NUCLEOTIDE SEQUENCE [LARGE SCALE GENOMIC DNA]</scope>
    <source>
        <strain evidence="8">DSM 16512</strain>
    </source>
</reference>
<organism evidence="7 8">
    <name type="scientific">Nitratiruptor tergarcus DSM 16512</name>
    <dbReference type="NCBI Taxonomy" id="1069081"/>
    <lineage>
        <taxon>Bacteria</taxon>
        <taxon>Pseudomonadati</taxon>
        <taxon>Campylobacterota</taxon>
        <taxon>Epsilonproteobacteria</taxon>
        <taxon>Nautiliales</taxon>
        <taxon>Nitratiruptoraceae</taxon>
        <taxon>Nitratiruptor</taxon>
    </lineage>
</organism>
<dbReference type="Proteomes" id="UP000192602">
    <property type="component" value="Unassembled WGS sequence"/>
</dbReference>
<protein>
    <submittedName>
        <fullName evidence="7">Membrane protein</fullName>
    </submittedName>
</protein>
<dbReference type="InterPro" id="IPR017039">
    <property type="entry name" value="Virul_fac_BrkB"/>
</dbReference>
<dbReference type="Pfam" id="PF03631">
    <property type="entry name" value="Virul_fac_BrkB"/>
    <property type="match status" value="1"/>
</dbReference>
<dbReference type="PANTHER" id="PTHR30213:SF0">
    <property type="entry name" value="UPF0761 MEMBRANE PROTEIN YIHY"/>
    <property type="match status" value="1"/>
</dbReference>
<feature type="transmembrane region" description="Helical" evidence="6">
    <location>
        <begin position="224"/>
        <end position="249"/>
    </location>
</feature>
<dbReference type="GO" id="GO:0005886">
    <property type="term" value="C:plasma membrane"/>
    <property type="evidence" value="ECO:0007669"/>
    <property type="project" value="UniProtKB-SubCell"/>
</dbReference>
<evidence type="ECO:0000313" key="8">
    <source>
        <dbReference type="Proteomes" id="UP000192602"/>
    </source>
</evidence>
<dbReference type="PANTHER" id="PTHR30213">
    <property type="entry name" value="INNER MEMBRANE PROTEIN YHJD"/>
    <property type="match status" value="1"/>
</dbReference>
<keyword evidence="5 6" id="KW-0472">Membrane</keyword>
<accession>A0A1W1WTD5</accession>
<evidence type="ECO:0000256" key="2">
    <source>
        <dbReference type="ARBA" id="ARBA00022475"/>
    </source>
</evidence>
<feature type="transmembrane region" description="Helical" evidence="6">
    <location>
        <begin position="157"/>
        <end position="178"/>
    </location>
</feature>
<feature type="transmembrane region" description="Helical" evidence="6">
    <location>
        <begin position="86"/>
        <end position="105"/>
    </location>
</feature>
<dbReference type="NCBIfam" id="TIGR00765">
    <property type="entry name" value="yihY_not_rbn"/>
    <property type="match status" value="1"/>
</dbReference>
<dbReference type="STRING" id="1069081.SAMN05660197_0796"/>
<evidence type="ECO:0000256" key="5">
    <source>
        <dbReference type="ARBA" id="ARBA00023136"/>
    </source>
</evidence>
<keyword evidence="4 6" id="KW-1133">Transmembrane helix</keyword>
<evidence type="ECO:0000256" key="3">
    <source>
        <dbReference type="ARBA" id="ARBA00022692"/>
    </source>
</evidence>
<feature type="transmembrane region" description="Helical" evidence="6">
    <location>
        <begin position="185"/>
        <end position="204"/>
    </location>
</feature>